<dbReference type="PANTHER" id="PTHR30009:SF20">
    <property type="entry name" value="PTS SYSTEM GLUCOSE-SPECIFIC EIICB COMPONENT-RELATED"/>
    <property type="match status" value="1"/>
</dbReference>
<reference evidence="17" key="1">
    <citation type="submission" date="2023-10" db="EMBL/GenBank/DDBJ databases">
        <title>Genome sequences of Mycoplasma ovipneumoniae isolated from goats.</title>
        <authorList>
            <person name="Spergser J."/>
        </authorList>
    </citation>
    <scope>NUCLEOTIDE SEQUENCE</scope>
    <source>
        <strain evidence="17">GL19</strain>
    </source>
</reference>
<dbReference type="Pfam" id="PF00367">
    <property type="entry name" value="PTS_EIIB"/>
    <property type="match status" value="1"/>
</dbReference>
<dbReference type="InterPro" id="IPR013013">
    <property type="entry name" value="PTS_EIIC_1"/>
</dbReference>
<feature type="transmembrane region" description="Helical" evidence="13">
    <location>
        <begin position="475"/>
        <end position="497"/>
    </location>
</feature>
<evidence type="ECO:0000256" key="6">
    <source>
        <dbReference type="ARBA" id="ARBA00022683"/>
    </source>
</evidence>
<feature type="transmembrane region" description="Helical" evidence="13">
    <location>
        <begin position="418"/>
        <end position="443"/>
    </location>
</feature>
<feature type="domain" description="PTS EIIA type-1" evidence="14">
    <location>
        <begin position="668"/>
        <end position="777"/>
    </location>
</feature>
<dbReference type="InterPro" id="IPR050429">
    <property type="entry name" value="PTS_Glucose_EIICBA"/>
</dbReference>
<evidence type="ECO:0000256" key="8">
    <source>
        <dbReference type="ARBA" id="ARBA00022777"/>
    </source>
</evidence>
<dbReference type="InterPro" id="IPR001127">
    <property type="entry name" value="PTS_EIIA_1_perm"/>
</dbReference>
<organism evidence="17 18">
    <name type="scientific">Mesomycoplasma ovipneumoniae</name>
    <dbReference type="NCBI Taxonomy" id="29562"/>
    <lineage>
        <taxon>Bacteria</taxon>
        <taxon>Bacillati</taxon>
        <taxon>Mycoplasmatota</taxon>
        <taxon>Mycoplasmoidales</taxon>
        <taxon>Metamycoplasmataceae</taxon>
        <taxon>Mesomycoplasma</taxon>
    </lineage>
</organism>
<keyword evidence="7 13" id="KW-0812">Transmembrane</keyword>
<evidence type="ECO:0000259" key="15">
    <source>
        <dbReference type="PROSITE" id="PS51098"/>
    </source>
</evidence>
<dbReference type="CDD" id="cd00212">
    <property type="entry name" value="PTS_IIB_glc"/>
    <property type="match status" value="1"/>
</dbReference>
<feature type="domain" description="PTS EIIB type-1" evidence="15">
    <location>
        <begin position="533"/>
        <end position="615"/>
    </location>
</feature>
<evidence type="ECO:0000256" key="2">
    <source>
        <dbReference type="ARBA" id="ARBA00022448"/>
    </source>
</evidence>
<dbReference type="InterPro" id="IPR001996">
    <property type="entry name" value="PTS_IIB_1"/>
</dbReference>
<dbReference type="GO" id="GO:0008982">
    <property type="term" value="F:protein-N(PI)-phosphohistidine-sugar phosphotransferase activity"/>
    <property type="evidence" value="ECO:0007669"/>
    <property type="project" value="InterPro"/>
</dbReference>
<dbReference type="GO" id="GO:0005886">
    <property type="term" value="C:plasma membrane"/>
    <property type="evidence" value="ECO:0007669"/>
    <property type="project" value="UniProtKB-SubCell"/>
</dbReference>
<evidence type="ECO:0000256" key="4">
    <source>
        <dbReference type="ARBA" id="ARBA00022597"/>
    </source>
</evidence>
<evidence type="ECO:0000313" key="17">
    <source>
        <dbReference type="EMBL" id="MDW2906078.1"/>
    </source>
</evidence>
<dbReference type="Proteomes" id="UP001282363">
    <property type="component" value="Unassembled WGS sequence"/>
</dbReference>
<evidence type="ECO:0000256" key="10">
    <source>
        <dbReference type="ARBA" id="ARBA00023136"/>
    </source>
</evidence>
<evidence type="ECO:0000256" key="5">
    <source>
        <dbReference type="ARBA" id="ARBA00022679"/>
    </source>
</evidence>
<keyword evidence="6" id="KW-0598">Phosphotransferase system</keyword>
<keyword evidence="8" id="KW-0418">Kinase</keyword>
<dbReference type="SUPFAM" id="SSF51261">
    <property type="entry name" value="Duplicated hybrid motif"/>
    <property type="match status" value="1"/>
</dbReference>
<dbReference type="Pfam" id="PF02378">
    <property type="entry name" value="PTS_EIIC"/>
    <property type="match status" value="1"/>
</dbReference>
<evidence type="ECO:0000256" key="13">
    <source>
        <dbReference type="SAM" id="Phobius"/>
    </source>
</evidence>
<evidence type="ECO:0000259" key="16">
    <source>
        <dbReference type="PROSITE" id="PS51103"/>
    </source>
</evidence>
<evidence type="ECO:0000313" key="18">
    <source>
        <dbReference type="Proteomes" id="UP001282363"/>
    </source>
</evidence>
<keyword evidence="4" id="KW-0762">Sugar transport</keyword>
<keyword evidence="2" id="KW-0813">Transport</keyword>
<feature type="transmembrane region" description="Helical" evidence="13">
    <location>
        <begin position="450"/>
        <end position="469"/>
    </location>
</feature>
<proteinExistence type="predicted"/>
<feature type="transmembrane region" description="Helical" evidence="13">
    <location>
        <begin position="370"/>
        <end position="388"/>
    </location>
</feature>
<accession>A0AAJ2P6X0</accession>
<dbReference type="RefSeq" id="WP_318044836.1">
    <property type="nucleotide sequence ID" value="NZ_JAWPFG010000001.1"/>
</dbReference>
<evidence type="ECO:0000256" key="1">
    <source>
        <dbReference type="ARBA" id="ARBA00004651"/>
    </source>
</evidence>
<sequence length="813" mass="87651">MSISLKSVFSEKTRKSTNNSGAGKMRKILSKLSGAFMLPISVMSIAGLFLGVGAAIATNANSASLKQFGDFIQALGDPIFGGLPLLFAIAFVIAFTDDAGVAVFATVIGYLVFSSIQSVFITDVENGVTILFSGAGRDPAGLKSLVGAALGIRALQTSVFGGIAVGLVVQYLYNRFHTIQLPQMISFFGGKRFVALITIPVMALLAFVFLIFWPWIGIVLNLFGASLAKVPYGFESFIFGYIERSLIPFGLHHVFYAPLWFSSAGGDAGATITNWALGQGIEVVTKAGDSGGFEVIAKAQTIPGDSLKNILIAIRENGDKYVGDSTASLTLLGAPNTIDYTVDGKEFSIPLFTFLENHGFKVGRFADGKFSGMMFGLPAAAAAMIMAAPKENRKVAAGTVIPAAATSFVTGVTEPIEFTFLFLSPLLFWGFHAFMMALSFMFANLAGVHIPMAFSGGVLDLLIYGAVPVQKGTNFWWVLVVGLAYVPIYYFVFLFVIKWKNLETPGRGTNTKLFTKSDYLARKDKSKSASSIDPQALAIVDGYGGIDNITNFNNCASRLRYDIKDLSLVDEQKLKAAGVVAIKVEGQHHVQAILGPIAEQMNAKINSQRDLIKALSQDEIDAILKNKPAQPKPEKVEATKCQNKTCHLPEEIYSPATGELIELAQVKDGVFSEEKLGKGFAIRVGNTGKKDIFSPINGQIKMVFNTKHAIGFASKDNKTQVLIHIGIDTVELQGQGIEVFVEAGQDISVGDKVASVDLDYLTQSEIKNTDIIVVILHESDKKEFEFKVPLQNINQLPMLVGQSLPTKNNKIGL</sequence>
<evidence type="ECO:0000256" key="9">
    <source>
        <dbReference type="ARBA" id="ARBA00022989"/>
    </source>
</evidence>
<dbReference type="Gene3D" id="3.30.1360.60">
    <property type="entry name" value="Glucose permease domain IIB"/>
    <property type="match status" value="1"/>
</dbReference>
<dbReference type="PROSITE" id="PS51103">
    <property type="entry name" value="PTS_EIIC_TYPE_1"/>
    <property type="match status" value="1"/>
</dbReference>
<dbReference type="NCBIfam" id="TIGR00830">
    <property type="entry name" value="PTBA"/>
    <property type="match status" value="1"/>
</dbReference>
<dbReference type="GO" id="GO:0009401">
    <property type="term" value="P:phosphoenolpyruvate-dependent sugar phosphotransferase system"/>
    <property type="evidence" value="ECO:0007669"/>
    <property type="project" value="UniProtKB-KW"/>
</dbReference>
<evidence type="ECO:0000256" key="12">
    <source>
        <dbReference type="SAM" id="MobiDB-lite"/>
    </source>
</evidence>
<feature type="transmembrane region" description="Helical" evidence="13">
    <location>
        <begin position="154"/>
        <end position="173"/>
    </location>
</feature>
<dbReference type="AlphaFoldDB" id="A0AAJ2P6X0"/>
<keyword evidence="3" id="KW-1003">Cell membrane</keyword>
<feature type="transmembrane region" description="Helical" evidence="13">
    <location>
        <begin position="78"/>
        <end position="95"/>
    </location>
</feature>
<comment type="subcellular location">
    <subcellularLocation>
        <location evidence="1">Cell membrane</location>
        <topology evidence="1">Multi-pass membrane protein</topology>
    </subcellularLocation>
</comment>
<dbReference type="Pfam" id="PF00358">
    <property type="entry name" value="PTS_EIIA_1"/>
    <property type="match status" value="1"/>
</dbReference>
<evidence type="ECO:0000256" key="11">
    <source>
        <dbReference type="PROSITE-ProRule" id="PRU00421"/>
    </source>
</evidence>
<dbReference type="InterPro" id="IPR018113">
    <property type="entry name" value="PTrfase_EIIB_Cys"/>
</dbReference>
<name>A0AAJ2P6X0_9BACT</name>
<dbReference type="PROSITE" id="PS51098">
    <property type="entry name" value="PTS_EIIB_TYPE_1"/>
    <property type="match status" value="1"/>
</dbReference>
<keyword evidence="5" id="KW-0808">Transferase</keyword>
<feature type="transmembrane region" description="Helical" evidence="13">
    <location>
        <begin position="102"/>
        <end position="121"/>
    </location>
</feature>
<dbReference type="GO" id="GO:0016301">
    <property type="term" value="F:kinase activity"/>
    <property type="evidence" value="ECO:0007669"/>
    <property type="project" value="UniProtKB-KW"/>
</dbReference>
<comment type="caution">
    <text evidence="17">The sequence shown here is derived from an EMBL/GenBank/DDBJ whole genome shotgun (WGS) entry which is preliminary data.</text>
</comment>
<evidence type="ECO:0000256" key="7">
    <source>
        <dbReference type="ARBA" id="ARBA00022692"/>
    </source>
</evidence>
<keyword evidence="10 13" id="KW-0472">Membrane</keyword>
<feature type="domain" description="PTS EIIC type-1" evidence="16">
    <location>
        <begin position="23"/>
        <end position="509"/>
    </location>
</feature>
<dbReference type="EMBL" id="JAWPFH010000001">
    <property type="protein sequence ID" value="MDW2906078.1"/>
    <property type="molecule type" value="Genomic_DNA"/>
</dbReference>
<dbReference type="GO" id="GO:0090563">
    <property type="term" value="F:protein-phosphocysteine-sugar phosphotransferase activity"/>
    <property type="evidence" value="ECO:0007669"/>
    <property type="project" value="TreeGrafter"/>
</dbReference>
<evidence type="ECO:0000256" key="3">
    <source>
        <dbReference type="ARBA" id="ARBA00022475"/>
    </source>
</evidence>
<protein>
    <submittedName>
        <fullName evidence="17">Glucose PTS transporter subunit IIA</fullName>
    </submittedName>
</protein>
<dbReference type="SUPFAM" id="SSF55604">
    <property type="entry name" value="Glucose permease domain IIB"/>
    <property type="match status" value="1"/>
</dbReference>
<dbReference type="Gene3D" id="2.70.70.10">
    <property type="entry name" value="Glucose Permease (Domain IIA)"/>
    <property type="match status" value="1"/>
</dbReference>
<dbReference type="InterPro" id="IPR011055">
    <property type="entry name" value="Dup_hybrid_motif"/>
</dbReference>
<gene>
    <name evidence="17" type="ORF">R7U65_00435</name>
</gene>
<dbReference type="PANTHER" id="PTHR30009">
    <property type="entry name" value="CYTOCHROME C-TYPE SYNTHESIS PROTEIN AND PTS TRANSMEMBRANE COMPONENT"/>
    <property type="match status" value="1"/>
</dbReference>
<keyword evidence="9 13" id="KW-1133">Transmembrane helix</keyword>
<feature type="transmembrane region" description="Helical" evidence="13">
    <location>
        <begin position="34"/>
        <end position="58"/>
    </location>
</feature>
<dbReference type="PROSITE" id="PS51093">
    <property type="entry name" value="PTS_EIIA_TYPE_1"/>
    <property type="match status" value="1"/>
</dbReference>
<dbReference type="InterPro" id="IPR003352">
    <property type="entry name" value="PTS_EIIC"/>
</dbReference>
<feature type="active site" description="Phosphocysteine intermediate; for EIIB activity" evidence="11">
    <location>
        <position position="555"/>
    </location>
</feature>
<feature type="region of interest" description="Disordered" evidence="12">
    <location>
        <begin position="1"/>
        <end position="22"/>
    </location>
</feature>
<dbReference type="InterPro" id="IPR036878">
    <property type="entry name" value="Glu_permease_IIB"/>
</dbReference>
<feature type="transmembrane region" description="Helical" evidence="13">
    <location>
        <begin position="193"/>
        <end position="216"/>
    </location>
</feature>
<evidence type="ECO:0000259" key="14">
    <source>
        <dbReference type="PROSITE" id="PS51093"/>
    </source>
</evidence>